<dbReference type="PANTHER" id="PTHR32347">
    <property type="entry name" value="EFFLUX SYSTEM COMPONENT YKNX-RELATED"/>
    <property type="match status" value="1"/>
</dbReference>
<sequence>MRKRKVIISVVIICLVALVLFIGIVQSTGANNPPKVVTETLSKRTIQPSVILPGTIGATNVQRLFYQSEYGSQYELLVEKDQHIDKGTPLIRYFSEETDNELDQLEIQIEAGYLQINQIETQEGQLKENKEKMKKELSEEEAESNYKEEESQLYYNKRIANLDLKTLLLQQEELKKKKEGIIFNSEFDGVVLQANNSSGISEEPLVELAALNHLQVYGKISEYDSLILTEGMSVEITSDSIPETTWHGAVKEIGYLPDNQDTPDQKGFSQYPITFSIEDGDLSMLKPGYQMVIRVMLDNKDTLAIDEAAIHQEVESNYVYVYENGTAYKKEVEVGFSANSLVEVINGVNENDEIIIQSDQELLDGIKVELHD</sequence>
<gene>
    <name evidence="8" type="ORF">CAI16_15650</name>
</gene>
<comment type="caution">
    <text evidence="8">The sequence shown here is derived from an EMBL/GenBank/DDBJ whole genome shotgun (WGS) entry which is preliminary data.</text>
</comment>
<accession>A0A3E0WJG6</accession>
<comment type="subcellular location">
    <subcellularLocation>
        <location evidence="1">Cell envelope</location>
    </subcellularLocation>
</comment>
<feature type="domain" description="YknX-like alpha-helical hairpin" evidence="4">
    <location>
        <begin position="96"/>
        <end position="179"/>
    </location>
</feature>
<dbReference type="Proteomes" id="UP000256488">
    <property type="component" value="Unassembled WGS sequence"/>
</dbReference>
<dbReference type="EMBL" id="NFZX01000043">
    <property type="protein sequence ID" value="RFA33130.1"/>
    <property type="molecule type" value="Genomic_DNA"/>
</dbReference>
<evidence type="ECO:0000313" key="9">
    <source>
        <dbReference type="Proteomes" id="UP000256488"/>
    </source>
</evidence>
<dbReference type="AlphaFoldDB" id="A0A3E0WJG6"/>
<reference evidence="8 9" key="1">
    <citation type="submission" date="2017-05" db="EMBL/GenBank/DDBJ databases">
        <title>Virgibacillus sp. AK90 isolated from a saltern of Kakinada, India.</title>
        <authorList>
            <person name="Gupta V."/>
            <person name="Sidhu C."/>
            <person name="Korpole S."/>
            <person name="Pinnaka A.K."/>
        </authorList>
    </citation>
    <scope>NUCLEOTIDE SEQUENCE [LARGE SCALE GENOMIC DNA]</scope>
    <source>
        <strain evidence="8 9">AK90</strain>
    </source>
</reference>
<evidence type="ECO:0000256" key="2">
    <source>
        <dbReference type="ARBA" id="ARBA00023054"/>
    </source>
</evidence>
<dbReference type="InterPro" id="IPR058636">
    <property type="entry name" value="Beta-barrel_YknX"/>
</dbReference>
<dbReference type="Gene3D" id="2.40.420.20">
    <property type="match status" value="1"/>
</dbReference>
<evidence type="ECO:0000256" key="1">
    <source>
        <dbReference type="ARBA" id="ARBA00004196"/>
    </source>
</evidence>
<evidence type="ECO:0000256" key="3">
    <source>
        <dbReference type="SAM" id="Coils"/>
    </source>
</evidence>
<protein>
    <submittedName>
        <fullName evidence="8">Uncharacterized protein</fullName>
    </submittedName>
</protein>
<feature type="domain" description="YknX-like barrel-sandwich hybrid" evidence="5">
    <location>
        <begin position="62"/>
        <end position="206"/>
    </location>
</feature>
<evidence type="ECO:0000259" key="4">
    <source>
        <dbReference type="Pfam" id="PF25982"/>
    </source>
</evidence>
<evidence type="ECO:0000313" key="8">
    <source>
        <dbReference type="EMBL" id="RFA33130.1"/>
    </source>
</evidence>
<dbReference type="GO" id="GO:0030313">
    <property type="term" value="C:cell envelope"/>
    <property type="evidence" value="ECO:0007669"/>
    <property type="project" value="UniProtKB-SubCell"/>
</dbReference>
<feature type="domain" description="YknX-like C-terminal permuted SH3-like" evidence="6">
    <location>
        <begin position="307"/>
        <end position="369"/>
    </location>
</feature>
<dbReference type="Pfam" id="PF25989">
    <property type="entry name" value="YknX_C"/>
    <property type="match status" value="1"/>
</dbReference>
<keyword evidence="2 3" id="KW-0175">Coiled coil</keyword>
<evidence type="ECO:0000259" key="5">
    <source>
        <dbReference type="Pfam" id="PF25984"/>
    </source>
</evidence>
<dbReference type="PANTHER" id="PTHR32347:SF14">
    <property type="entry name" value="EFFLUX SYSTEM COMPONENT YKNX-RELATED"/>
    <property type="match status" value="1"/>
</dbReference>
<organism evidence="8 9">
    <name type="scientific">Virgibacillus dokdonensis</name>
    <dbReference type="NCBI Taxonomy" id="302167"/>
    <lineage>
        <taxon>Bacteria</taxon>
        <taxon>Bacillati</taxon>
        <taxon>Bacillota</taxon>
        <taxon>Bacilli</taxon>
        <taxon>Bacillales</taxon>
        <taxon>Bacillaceae</taxon>
        <taxon>Virgibacillus</taxon>
    </lineage>
</organism>
<dbReference type="Pfam" id="PF25984">
    <property type="entry name" value="BSH_YknX"/>
    <property type="match status" value="1"/>
</dbReference>
<evidence type="ECO:0000259" key="6">
    <source>
        <dbReference type="Pfam" id="PF25989"/>
    </source>
</evidence>
<dbReference type="InterPro" id="IPR058638">
    <property type="entry name" value="HH_YknX-like"/>
</dbReference>
<dbReference type="Pfam" id="PF25990">
    <property type="entry name" value="Beta-barrel_YknX"/>
    <property type="match status" value="1"/>
</dbReference>
<feature type="coiled-coil region" evidence="3">
    <location>
        <begin position="102"/>
        <end position="152"/>
    </location>
</feature>
<proteinExistence type="predicted"/>
<dbReference type="RefSeq" id="WP_116279160.1">
    <property type="nucleotide sequence ID" value="NZ_NFZX01000043.1"/>
</dbReference>
<dbReference type="Pfam" id="PF25982">
    <property type="entry name" value="HH_YknX"/>
    <property type="match status" value="1"/>
</dbReference>
<dbReference type="Gene3D" id="2.40.30.170">
    <property type="match status" value="1"/>
</dbReference>
<evidence type="ECO:0000259" key="7">
    <source>
        <dbReference type="Pfam" id="PF25990"/>
    </source>
</evidence>
<dbReference type="InterPro" id="IPR058639">
    <property type="entry name" value="BSH_YknX-like"/>
</dbReference>
<dbReference type="InterPro" id="IPR050465">
    <property type="entry name" value="UPF0194_transport"/>
</dbReference>
<dbReference type="InterPro" id="IPR058637">
    <property type="entry name" value="YknX-like_C"/>
</dbReference>
<name>A0A3E0WJG6_9BACI</name>
<feature type="domain" description="YknX-like beta-barrel" evidence="7">
    <location>
        <begin position="214"/>
        <end position="295"/>
    </location>
</feature>